<dbReference type="InterPro" id="IPR036582">
    <property type="entry name" value="Mao_N_sf"/>
</dbReference>
<reference evidence="3" key="2">
    <citation type="submission" date="2016-01" db="EMBL/GenBank/DDBJ databases">
        <title>Draft Genome Sequence of Paenibacillus amylolyticus Heshi-A3 that Was Isolated from Fermented Rice Bran with Aging Salted Mackerel, Which Was Named Heshiko as Traditional Fermented Seafood in Japan.</title>
        <authorList>
            <person name="Akuzawa S."/>
            <person name="Nakagawa J."/>
            <person name="Kanekatsu T."/>
            <person name="Kubota E."/>
            <person name="Ohtake R."/>
            <person name="Suzuki T."/>
            <person name="Kanesaki Y."/>
        </authorList>
    </citation>
    <scope>NUCLEOTIDE SEQUENCE [LARGE SCALE GENOMIC DNA]</scope>
    <source>
        <strain evidence="3">Heshi-A3</strain>
    </source>
</reference>
<dbReference type="Gene3D" id="3.30.457.10">
    <property type="entry name" value="Copper amine oxidase-like, N-terminal domain"/>
    <property type="match status" value="1"/>
</dbReference>
<evidence type="ECO:0000313" key="3">
    <source>
        <dbReference type="Proteomes" id="UP000069697"/>
    </source>
</evidence>
<feature type="domain" description="Copper amine oxidase-like N-terminal" evidence="1">
    <location>
        <begin position="69"/>
        <end position="133"/>
    </location>
</feature>
<dbReference type="RefSeq" id="WP_235599403.1">
    <property type="nucleotide sequence ID" value="NZ_BCNV01000001.1"/>
</dbReference>
<comment type="caution">
    <text evidence="2">The sequence shown here is derived from an EMBL/GenBank/DDBJ whole genome shotgun (WGS) entry which is preliminary data.</text>
</comment>
<protein>
    <recommendedName>
        <fullName evidence="1">Copper amine oxidase-like N-terminal domain-containing protein</fullName>
    </recommendedName>
</protein>
<evidence type="ECO:0000313" key="2">
    <source>
        <dbReference type="EMBL" id="GAS81917.1"/>
    </source>
</evidence>
<dbReference type="SUPFAM" id="SSF55383">
    <property type="entry name" value="Copper amine oxidase, domain N"/>
    <property type="match status" value="1"/>
</dbReference>
<dbReference type="AlphaFoldDB" id="A0A117I1B6"/>
<accession>A0A117I1B6</accession>
<proteinExistence type="predicted"/>
<dbReference type="InterPro" id="IPR012854">
    <property type="entry name" value="Cu_amine_oxidase-like_N"/>
</dbReference>
<organism evidence="2 3">
    <name type="scientific">Paenibacillus amylolyticus</name>
    <dbReference type="NCBI Taxonomy" id="1451"/>
    <lineage>
        <taxon>Bacteria</taxon>
        <taxon>Bacillati</taxon>
        <taxon>Bacillota</taxon>
        <taxon>Bacilli</taxon>
        <taxon>Bacillales</taxon>
        <taxon>Paenibacillaceae</taxon>
        <taxon>Paenibacillus</taxon>
    </lineage>
</organism>
<dbReference type="EMBL" id="BCNV01000001">
    <property type="protein sequence ID" value="GAS81917.1"/>
    <property type="molecule type" value="Genomic_DNA"/>
</dbReference>
<evidence type="ECO:0000259" key="1">
    <source>
        <dbReference type="Pfam" id="PF07833"/>
    </source>
</evidence>
<reference evidence="2 3" key="1">
    <citation type="journal article" date="2016" name="Genome Announc.">
        <title>Draft Genome Sequence of Paenibacillus amylolyticus Heshi-A3, Isolated from Fermented Rice Bran in a Japanese Fermented Seafood Dish.</title>
        <authorList>
            <person name="Akuzawa S."/>
            <person name="Nagaoka J."/>
            <person name="Kanekatsu M."/>
            <person name="Kubota E."/>
            <person name="Ohtake R."/>
            <person name="Suzuki T."/>
            <person name="Kanesaki Y."/>
        </authorList>
    </citation>
    <scope>NUCLEOTIDE SEQUENCE [LARGE SCALE GENOMIC DNA]</scope>
    <source>
        <strain evidence="2 3">Heshi-A3</strain>
    </source>
</reference>
<dbReference type="Pfam" id="PF07833">
    <property type="entry name" value="Cu_amine_oxidN1"/>
    <property type="match status" value="1"/>
</dbReference>
<gene>
    <name evidence="2" type="ORF">PAHA3_1991</name>
</gene>
<dbReference type="Proteomes" id="UP000069697">
    <property type="component" value="Unassembled WGS sequence"/>
</dbReference>
<sequence>MRKVVAVALVMSVLLPLGPQKSEAASKYVDLEIQWADGRINHVETLIKDGVTYGNFFSLGIKAGLVWGMEDDKTAVLKSSEKHIVVHLGSRIAEVDGQKVDMGTEPVSYISQLYVPIRFLASALDGEVTHRDTKTNKITVTGLSNYTDTFYGSDMGYTYVIRATKGDLEITNTSTGQKSSIPLGIKDINVNTHDLKINFKRSPQNLLIVIIEHTNRKTEDYDLYTLVFKNKGLIRKSIAHGVMEPHEILNSDGSIQLIDDNKIRIIDDGSGKVLEVLPR</sequence>
<name>A0A117I1B6_PAEAM</name>